<evidence type="ECO:0000313" key="2">
    <source>
        <dbReference type="Proteomes" id="UP000310639"/>
    </source>
</evidence>
<dbReference type="RefSeq" id="WP_138078773.1">
    <property type="nucleotide sequence ID" value="NZ_CP040004.1"/>
</dbReference>
<organism evidence="1 2">
    <name type="scientific">Candidatus Nanosynbacter featherlites</name>
    <dbReference type="NCBI Taxonomy" id="2572088"/>
    <lineage>
        <taxon>Bacteria</taxon>
        <taxon>Candidatus Saccharimonadota</taxon>
        <taxon>Candidatus Saccharimonadia</taxon>
        <taxon>Candidatus Nanosynbacterales</taxon>
        <taxon>Candidatus Nanosynbacteraceae</taxon>
        <taxon>Candidatus Nanosynbacter</taxon>
    </lineage>
</organism>
<accession>A0A4P9A2V4</accession>
<dbReference type="Proteomes" id="UP000310639">
    <property type="component" value="Chromosome"/>
</dbReference>
<gene>
    <name evidence="1" type="ORF">FBF37_01380</name>
</gene>
<dbReference type="SUPFAM" id="SSF52309">
    <property type="entry name" value="N-(deoxy)ribosyltransferase-like"/>
    <property type="match status" value="1"/>
</dbReference>
<evidence type="ECO:0000313" key="1">
    <source>
        <dbReference type="EMBL" id="QCT42124.1"/>
    </source>
</evidence>
<dbReference type="KEGG" id="nft:FBF37_01380"/>
<proteinExistence type="predicted"/>
<dbReference type="OrthoDB" id="5875142at2"/>
<protein>
    <recommendedName>
        <fullName evidence="3">Nucleoside 2-deoxyribosyltransferase</fullName>
    </recommendedName>
</protein>
<reference evidence="1 2" key="1">
    <citation type="submission" date="2019-04" db="EMBL/GenBank/DDBJ databases">
        <title>Saccharibacteria TM7 genomes.</title>
        <authorList>
            <person name="Bor B."/>
            <person name="He X."/>
            <person name="Chen T."/>
            <person name="Dewhirst F.E."/>
        </authorList>
    </citation>
    <scope>NUCLEOTIDE SEQUENCE [LARGE SCALE GENOMIC DNA]</scope>
    <source>
        <strain evidence="1 2">BB001</strain>
    </source>
</reference>
<dbReference type="Pfam" id="PF05014">
    <property type="entry name" value="Nuc_deoxyrib_tr"/>
    <property type="match status" value="1"/>
</dbReference>
<evidence type="ECO:0008006" key="3">
    <source>
        <dbReference type="Google" id="ProtNLM"/>
    </source>
</evidence>
<dbReference type="InterPro" id="IPR007710">
    <property type="entry name" value="Nucleoside_deoxyribTrfase"/>
</dbReference>
<name>A0A4P9A2V4_9BACT</name>
<dbReference type="EMBL" id="CP040004">
    <property type="protein sequence ID" value="QCT42124.1"/>
    <property type="molecule type" value="Genomic_DNA"/>
</dbReference>
<dbReference type="Gene3D" id="3.40.50.450">
    <property type="match status" value="1"/>
</dbReference>
<sequence length="126" mass="13938">MKILVSASMRHADKFAALQELLEAAGYQATMPQTEERLTKRQYIDEHMSRLQDSNALLLANFDDERGDGYIGASCFFEAGWAFALGKPVYALRPIDAKSPFAEDLMAIDCTVINGDMSKIKGGIDE</sequence>
<dbReference type="AlphaFoldDB" id="A0A4P9A2V4"/>
<keyword evidence="2" id="KW-1185">Reference proteome</keyword>